<evidence type="ECO:0000256" key="6">
    <source>
        <dbReference type="ARBA" id="ARBA00022741"/>
    </source>
</evidence>
<gene>
    <name evidence="11" type="primary">aroK</name>
    <name evidence="12" type="ORF">ACFSJH_10630</name>
</gene>
<evidence type="ECO:0000256" key="2">
    <source>
        <dbReference type="ARBA" id="ARBA00006997"/>
    </source>
</evidence>
<dbReference type="PANTHER" id="PTHR21087">
    <property type="entry name" value="SHIKIMATE KINASE"/>
    <property type="match status" value="1"/>
</dbReference>
<comment type="subunit">
    <text evidence="11">Monomer.</text>
</comment>
<keyword evidence="8 11" id="KW-0067">ATP-binding</keyword>
<dbReference type="Proteomes" id="UP001597362">
    <property type="component" value="Unassembled WGS sequence"/>
</dbReference>
<protein>
    <recommendedName>
        <fullName evidence="3 11">Shikimate kinase</fullName>
        <shortName evidence="11">SK</shortName>
        <ecNumber evidence="3 11">2.7.1.71</ecNumber>
    </recommendedName>
</protein>
<evidence type="ECO:0000313" key="12">
    <source>
        <dbReference type="EMBL" id="MFD2116180.1"/>
    </source>
</evidence>
<evidence type="ECO:0000256" key="7">
    <source>
        <dbReference type="ARBA" id="ARBA00022777"/>
    </source>
</evidence>
<dbReference type="InterPro" id="IPR031322">
    <property type="entry name" value="Shikimate/glucono_kinase"/>
</dbReference>
<feature type="binding site" evidence="11">
    <location>
        <position position="124"/>
    </location>
    <ligand>
        <name>ATP</name>
        <dbReference type="ChEBI" id="CHEBI:30616"/>
    </ligand>
</feature>
<reference evidence="13" key="1">
    <citation type="journal article" date="2019" name="Int. J. Syst. Evol. Microbiol.">
        <title>The Global Catalogue of Microorganisms (GCM) 10K type strain sequencing project: providing services to taxonomists for standard genome sequencing and annotation.</title>
        <authorList>
            <consortium name="The Broad Institute Genomics Platform"/>
            <consortium name="The Broad Institute Genome Sequencing Center for Infectious Disease"/>
            <person name="Wu L."/>
            <person name="Ma J."/>
        </authorList>
    </citation>
    <scope>NUCLEOTIDE SEQUENCE [LARGE SCALE GENOMIC DNA]</scope>
    <source>
        <strain evidence="13">GH52</strain>
    </source>
</reference>
<keyword evidence="11" id="KW-0963">Cytoplasm</keyword>
<evidence type="ECO:0000256" key="1">
    <source>
        <dbReference type="ARBA" id="ARBA00004842"/>
    </source>
</evidence>
<evidence type="ECO:0000313" key="13">
    <source>
        <dbReference type="Proteomes" id="UP001597362"/>
    </source>
</evidence>
<evidence type="ECO:0000256" key="8">
    <source>
        <dbReference type="ARBA" id="ARBA00022840"/>
    </source>
</evidence>
<dbReference type="SUPFAM" id="SSF52540">
    <property type="entry name" value="P-loop containing nucleoside triphosphate hydrolases"/>
    <property type="match status" value="1"/>
</dbReference>
<dbReference type="PROSITE" id="PS01128">
    <property type="entry name" value="SHIKIMATE_KINASE"/>
    <property type="match status" value="1"/>
</dbReference>
<keyword evidence="9 11" id="KW-0057">Aromatic amino acid biosynthesis</keyword>
<accession>A0ABW4YKB5</accession>
<comment type="caution">
    <text evidence="12">The sequence shown here is derived from an EMBL/GenBank/DDBJ whole genome shotgun (WGS) entry which is preliminary data.</text>
</comment>
<feature type="binding site" evidence="11">
    <location>
        <position position="86"/>
    </location>
    <ligand>
        <name>substrate</name>
    </ligand>
</feature>
<feature type="binding site" evidence="11">
    <location>
        <position position="142"/>
    </location>
    <ligand>
        <name>substrate</name>
    </ligand>
</feature>
<keyword evidence="4 11" id="KW-0028">Amino-acid biosynthesis</keyword>
<dbReference type="Pfam" id="PF01202">
    <property type="entry name" value="SKI"/>
    <property type="match status" value="1"/>
</dbReference>
<dbReference type="CDD" id="cd00464">
    <property type="entry name" value="SK"/>
    <property type="match status" value="1"/>
</dbReference>
<organism evidence="12 13">
    <name type="scientific">Paenibacillus yanchengensis</name>
    <dbReference type="NCBI Taxonomy" id="2035833"/>
    <lineage>
        <taxon>Bacteria</taxon>
        <taxon>Bacillati</taxon>
        <taxon>Bacillota</taxon>
        <taxon>Bacilli</taxon>
        <taxon>Bacillales</taxon>
        <taxon>Paenibacillaceae</taxon>
        <taxon>Paenibacillus</taxon>
    </lineage>
</organism>
<evidence type="ECO:0000256" key="4">
    <source>
        <dbReference type="ARBA" id="ARBA00022605"/>
    </source>
</evidence>
<proteinExistence type="inferred from homology"/>
<comment type="function">
    <text evidence="11">Catalyzes the specific phosphorylation of the 3-hydroxyl group of shikimic acid using ATP as a cosubstrate.</text>
</comment>
<feature type="binding site" evidence="11">
    <location>
        <begin position="16"/>
        <end position="21"/>
    </location>
    <ligand>
        <name>ATP</name>
        <dbReference type="ChEBI" id="CHEBI:30616"/>
    </ligand>
</feature>
<dbReference type="EMBL" id="JBHUHO010000030">
    <property type="protein sequence ID" value="MFD2116180.1"/>
    <property type="molecule type" value="Genomic_DNA"/>
</dbReference>
<dbReference type="PANTHER" id="PTHR21087:SF16">
    <property type="entry name" value="SHIKIMATE KINASE 1, CHLOROPLASTIC"/>
    <property type="match status" value="1"/>
</dbReference>
<feature type="binding site" evidence="11">
    <location>
        <position position="38"/>
    </location>
    <ligand>
        <name>substrate</name>
    </ligand>
</feature>
<comment type="cofactor">
    <cofactor evidence="11">
        <name>Mg(2+)</name>
        <dbReference type="ChEBI" id="CHEBI:18420"/>
    </cofactor>
    <text evidence="11">Binds 1 Mg(2+) ion per subunit.</text>
</comment>
<dbReference type="EC" id="2.7.1.71" evidence="3 11"/>
<dbReference type="GO" id="GO:0016301">
    <property type="term" value="F:kinase activity"/>
    <property type="evidence" value="ECO:0007669"/>
    <property type="project" value="UniProtKB-KW"/>
</dbReference>
<feature type="binding site" evidence="11">
    <location>
        <position position="20"/>
    </location>
    <ligand>
        <name>Mg(2+)</name>
        <dbReference type="ChEBI" id="CHEBI:18420"/>
    </ligand>
</feature>
<dbReference type="InterPro" id="IPR023000">
    <property type="entry name" value="Shikimate_kinase_CS"/>
</dbReference>
<dbReference type="Gene3D" id="3.40.50.300">
    <property type="entry name" value="P-loop containing nucleotide triphosphate hydrolases"/>
    <property type="match status" value="1"/>
</dbReference>
<evidence type="ECO:0000256" key="10">
    <source>
        <dbReference type="ARBA" id="ARBA00048567"/>
    </source>
</evidence>
<comment type="pathway">
    <text evidence="1 11">Metabolic intermediate biosynthesis; chorismate biosynthesis; chorismate from D-erythrose 4-phosphate and phosphoenolpyruvate: step 5/7.</text>
</comment>
<evidence type="ECO:0000256" key="11">
    <source>
        <dbReference type="HAMAP-Rule" id="MF_00109"/>
    </source>
</evidence>
<comment type="caution">
    <text evidence="11">Lacks conserved residue(s) required for the propagation of feature annotation.</text>
</comment>
<evidence type="ECO:0000256" key="3">
    <source>
        <dbReference type="ARBA" id="ARBA00012154"/>
    </source>
</evidence>
<comment type="similarity">
    <text evidence="2 11">Belongs to the shikimate kinase family.</text>
</comment>
<keyword evidence="7 11" id="KW-0418">Kinase</keyword>
<keyword evidence="11" id="KW-0460">Magnesium</keyword>
<evidence type="ECO:0000256" key="5">
    <source>
        <dbReference type="ARBA" id="ARBA00022679"/>
    </source>
</evidence>
<keyword evidence="13" id="KW-1185">Reference proteome</keyword>
<sequence>MSHSVMKKIVLIGFMGTGKSTVATILANRLGWNTIDVDYEIVQVSGMPISQIFEEQGEAVFRQYESDVLHQLLTSDERSLVVATGGGAVLQQKNRQLMLEHSFVVWLQASQEIIIERVKHDTSRPLLAGDLEERVAHLLEERKDVYRFAPFSIDTTDLTATEVADAIINEINISQ</sequence>
<evidence type="ECO:0000256" key="9">
    <source>
        <dbReference type="ARBA" id="ARBA00023141"/>
    </source>
</evidence>
<dbReference type="HAMAP" id="MF_00109">
    <property type="entry name" value="Shikimate_kinase"/>
    <property type="match status" value="1"/>
</dbReference>
<name>A0ABW4YKB5_9BACL</name>
<keyword evidence="6 11" id="KW-0547">Nucleotide-binding</keyword>
<comment type="subcellular location">
    <subcellularLocation>
        <location evidence="11">Cytoplasm</location>
    </subcellularLocation>
</comment>
<dbReference type="PRINTS" id="PR01100">
    <property type="entry name" value="SHIKIMTKNASE"/>
</dbReference>
<feature type="binding site" evidence="11">
    <location>
        <position position="62"/>
    </location>
    <ligand>
        <name>substrate</name>
    </ligand>
</feature>
<comment type="catalytic activity">
    <reaction evidence="10 11">
        <text>shikimate + ATP = 3-phosphoshikimate + ADP + H(+)</text>
        <dbReference type="Rhea" id="RHEA:13121"/>
        <dbReference type="ChEBI" id="CHEBI:15378"/>
        <dbReference type="ChEBI" id="CHEBI:30616"/>
        <dbReference type="ChEBI" id="CHEBI:36208"/>
        <dbReference type="ChEBI" id="CHEBI:145989"/>
        <dbReference type="ChEBI" id="CHEBI:456216"/>
        <dbReference type="EC" id="2.7.1.71"/>
    </reaction>
</comment>
<dbReference type="InterPro" id="IPR027417">
    <property type="entry name" value="P-loop_NTPase"/>
</dbReference>
<dbReference type="InterPro" id="IPR000623">
    <property type="entry name" value="Shikimate_kinase/TSH1"/>
</dbReference>
<keyword evidence="11" id="KW-0479">Metal-binding</keyword>
<dbReference type="RefSeq" id="WP_377772115.1">
    <property type="nucleotide sequence ID" value="NZ_JBHUHO010000030.1"/>
</dbReference>
<keyword evidence="5 11" id="KW-0808">Transferase</keyword>